<keyword evidence="4" id="KW-1185">Reference proteome</keyword>
<sequence>MSTTHDQQERERIIRKIKHCLALSASSNEHEAAAAMRQAQKLMRKYRLTELDVHISSVEKTYGAQVKCRRPSWDRDLINVVAQAFNCKGFTHSNWDAASGGRRERALFIGVSPAQEIAKYAYDTLLVKVTSARKEHVAKIKSGLLPQARFTPETRGNHFAQAWVGQVHYKLQELVPEVDEPDDDNCSDERALAVTESREHALIDAFVHQLTKGNGAATERSRKGPEANIEDLMLGMRAGQAVELNQGLASAGELAPTLQHETREVA</sequence>
<name>A0A9Q2XJA5_9PSED</name>
<accession>A0A9Q2XJA5</accession>
<feature type="domain" description="DUF7168" evidence="2">
    <location>
        <begin position="56"/>
        <end position="180"/>
    </location>
</feature>
<reference evidence="3" key="2">
    <citation type="journal article" date="2023" name="Plant Pathol.">
        <title>Dismantling and reorganizing Pseudomonas marginalis sensu#lato.</title>
        <authorList>
            <person name="Sawada H."/>
            <person name="Fujikawa T."/>
            <person name="Satou M."/>
        </authorList>
    </citation>
    <scope>NUCLEOTIDE SEQUENCE</scope>
    <source>
        <strain evidence="3">MAFF 301350</strain>
    </source>
</reference>
<dbReference type="Pfam" id="PF23771">
    <property type="entry name" value="DUF7168"/>
    <property type="match status" value="1"/>
</dbReference>
<protein>
    <submittedName>
        <fullName evidence="3">DUF2786 domain-containing protein</fullName>
    </submittedName>
</protein>
<feature type="domain" description="DUF2786" evidence="1">
    <location>
        <begin position="12"/>
        <end position="49"/>
    </location>
</feature>
<dbReference type="Proteomes" id="UP001106592">
    <property type="component" value="Unassembled WGS sequence"/>
</dbReference>
<reference evidence="3" key="1">
    <citation type="journal article" date="2022" name="Int. J. Syst. Evol. Microbiol.">
        <title>Pseudomonas aegrilactucae sp. nov. and Pseudomonas morbosilactucae sp. nov., pathogens causing bacterial rot of lettuce in Japan.</title>
        <authorList>
            <person name="Sawada H."/>
            <person name="Fujikawa T."/>
            <person name="Satou M."/>
        </authorList>
    </citation>
    <scope>NUCLEOTIDE SEQUENCE</scope>
    <source>
        <strain evidence="3">MAFF 301350</strain>
    </source>
</reference>
<evidence type="ECO:0000313" key="4">
    <source>
        <dbReference type="Proteomes" id="UP001106592"/>
    </source>
</evidence>
<evidence type="ECO:0000259" key="1">
    <source>
        <dbReference type="Pfam" id="PF10979"/>
    </source>
</evidence>
<dbReference type="RefSeq" id="WP_217975429.1">
    <property type="nucleotide sequence ID" value="NZ_JAHTBI010000035.1"/>
</dbReference>
<dbReference type="Pfam" id="PF10979">
    <property type="entry name" value="DUF2786"/>
    <property type="match status" value="1"/>
</dbReference>
<dbReference type="InterPro" id="IPR024498">
    <property type="entry name" value="DUF2786"/>
</dbReference>
<organism evidence="3 4">
    <name type="scientific">Pseudomonas aegrilactucae</name>
    <dbReference type="NCBI Taxonomy" id="2854028"/>
    <lineage>
        <taxon>Bacteria</taxon>
        <taxon>Pseudomonadati</taxon>
        <taxon>Pseudomonadota</taxon>
        <taxon>Gammaproteobacteria</taxon>
        <taxon>Pseudomonadales</taxon>
        <taxon>Pseudomonadaceae</taxon>
        <taxon>Pseudomonas</taxon>
    </lineage>
</organism>
<evidence type="ECO:0000313" key="3">
    <source>
        <dbReference type="EMBL" id="MBV6287380.1"/>
    </source>
</evidence>
<dbReference type="AlphaFoldDB" id="A0A9Q2XJA5"/>
<evidence type="ECO:0000259" key="2">
    <source>
        <dbReference type="Pfam" id="PF23771"/>
    </source>
</evidence>
<dbReference type="EMBL" id="JAHTBI010000035">
    <property type="protein sequence ID" value="MBV6287380.1"/>
    <property type="molecule type" value="Genomic_DNA"/>
</dbReference>
<comment type="caution">
    <text evidence="3">The sequence shown here is derived from an EMBL/GenBank/DDBJ whole genome shotgun (WGS) entry which is preliminary data.</text>
</comment>
<proteinExistence type="predicted"/>
<dbReference type="InterPro" id="IPR055592">
    <property type="entry name" value="DUF7168"/>
</dbReference>
<gene>
    <name evidence="3" type="ORF">KUO17_10125</name>
</gene>